<keyword evidence="2" id="KW-1185">Reference proteome</keyword>
<reference evidence="1 2" key="1">
    <citation type="submission" date="2020-10" db="EMBL/GenBank/DDBJ databases">
        <title>The Coptis chinensis genome and diversification of protoberbering-type alkaloids.</title>
        <authorList>
            <person name="Wang B."/>
            <person name="Shu S."/>
            <person name="Song C."/>
            <person name="Liu Y."/>
        </authorList>
    </citation>
    <scope>NUCLEOTIDE SEQUENCE [LARGE SCALE GENOMIC DNA]</scope>
    <source>
        <strain evidence="1">HL-2020</strain>
        <tissue evidence="1">Leaf</tissue>
    </source>
</reference>
<proteinExistence type="predicted"/>
<comment type="caution">
    <text evidence="1">The sequence shown here is derived from an EMBL/GenBank/DDBJ whole genome shotgun (WGS) entry which is preliminary data.</text>
</comment>
<gene>
    <name evidence="1" type="ORF">IFM89_024166</name>
</gene>
<accession>A0A835IE95</accession>
<evidence type="ECO:0000313" key="2">
    <source>
        <dbReference type="Proteomes" id="UP000631114"/>
    </source>
</evidence>
<sequence>MEIPPEKQVKIVDFKFTGGASSWWEQKQQERIRQVECRKQHIALADEVPNMDDNFEANKECVDNEHTFGDDEVQGKLCYLIIDSDSSENIMSKKMVEKLKFPTQPHHRPYKVGWIQDECKQHVREQGLLSFSIGKYKDIILCDVVDMNDGLKVTLAPSYAKPKSSPSSVEAPTLLVSYSCSSYFEKPNKIFAVVMKPNISYSPIDVPDKVAPFLQEFLCVLPSDGPPSLPPMRNIQHHIDLLQLIDNVQKLHEDVKKNLESSNTRYKADADRHRRMKTFEERDMVMVFLRRERFPVLPYNKLKRKKFQTKKKRNKALTGGSCLLRHHRRNSSSLLLLIFLLRLLEMILNLKAFMYAKIFKKLSDNAYVVDLPKDLHISLTFNVQDIFSYHGDEYASLPEVNSRSSSFQERETDVGQ</sequence>
<dbReference type="PANTHER" id="PTHR35046">
    <property type="entry name" value="ZINC KNUCKLE (CCHC-TYPE) FAMILY PROTEIN"/>
    <property type="match status" value="1"/>
</dbReference>
<dbReference type="CDD" id="cd00303">
    <property type="entry name" value="retropepsin_like"/>
    <property type="match status" value="1"/>
</dbReference>
<dbReference type="OrthoDB" id="1934635at2759"/>
<dbReference type="EMBL" id="JADFTS010000003">
    <property type="protein sequence ID" value="KAF9615539.1"/>
    <property type="molecule type" value="Genomic_DNA"/>
</dbReference>
<dbReference type="PANTHER" id="PTHR35046:SF9">
    <property type="entry name" value="RNA-DIRECTED DNA POLYMERASE"/>
    <property type="match status" value="1"/>
</dbReference>
<dbReference type="Proteomes" id="UP000631114">
    <property type="component" value="Unassembled WGS sequence"/>
</dbReference>
<organism evidence="1 2">
    <name type="scientific">Coptis chinensis</name>
    <dbReference type="NCBI Taxonomy" id="261450"/>
    <lineage>
        <taxon>Eukaryota</taxon>
        <taxon>Viridiplantae</taxon>
        <taxon>Streptophyta</taxon>
        <taxon>Embryophyta</taxon>
        <taxon>Tracheophyta</taxon>
        <taxon>Spermatophyta</taxon>
        <taxon>Magnoliopsida</taxon>
        <taxon>Ranunculales</taxon>
        <taxon>Ranunculaceae</taxon>
        <taxon>Coptidoideae</taxon>
        <taxon>Coptis</taxon>
    </lineage>
</organism>
<dbReference type="AlphaFoldDB" id="A0A835IE95"/>
<protein>
    <submittedName>
        <fullName evidence="1">Uncharacterized protein</fullName>
    </submittedName>
</protein>
<evidence type="ECO:0000313" key="1">
    <source>
        <dbReference type="EMBL" id="KAF9615539.1"/>
    </source>
</evidence>
<name>A0A835IE95_9MAGN</name>